<gene>
    <name evidence="1" type="ORF">GLV81_14770</name>
</gene>
<name>A0A6I6GQJ2_9BACT</name>
<evidence type="ECO:0000313" key="1">
    <source>
        <dbReference type="EMBL" id="QGW29202.1"/>
    </source>
</evidence>
<proteinExistence type="predicted"/>
<sequence length="252" mass="28550">MKQLFVATFASLLLACSNGREETPVENNNNNNTATEIVTDTEVSSAEVIPVATNNWSIDEIDSSGWMMMKLYLNGSSVDKSDSKISLYGSRETSVCWNILFYNSRTGEQHLLTDQRIILTATEAKAASDYPTALDSVILYQCITDDLNKDGQYDDNDGASLFISDRTGKHFRRITPKGLHLNHWQYIEASNSLLLTCLRDSNKDLQYKQAEDERLLFQWSLTRQDGLKPVLSKTSQQQINALIKQHWTVKQQ</sequence>
<dbReference type="EMBL" id="CP046566">
    <property type="protein sequence ID" value="QGW29202.1"/>
    <property type="molecule type" value="Genomic_DNA"/>
</dbReference>
<protein>
    <submittedName>
        <fullName evidence="1">Uncharacterized protein</fullName>
    </submittedName>
</protein>
<accession>A0A6I6GQJ2</accession>
<keyword evidence="2" id="KW-1185">Reference proteome</keyword>
<dbReference type="RefSeq" id="WP_157479555.1">
    <property type="nucleotide sequence ID" value="NZ_CP046566.1"/>
</dbReference>
<dbReference type="PROSITE" id="PS51257">
    <property type="entry name" value="PROKAR_LIPOPROTEIN"/>
    <property type="match status" value="1"/>
</dbReference>
<dbReference type="AlphaFoldDB" id="A0A6I6GQJ2"/>
<reference evidence="1 2" key="1">
    <citation type="submission" date="2019-11" db="EMBL/GenBank/DDBJ databases">
        <authorList>
            <person name="Im W.T."/>
        </authorList>
    </citation>
    <scope>NUCLEOTIDE SEQUENCE [LARGE SCALE GENOMIC DNA]</scope>
    <source>
        <strain evidence="1 2">SB-02</strain>
    </source>
</reference>
<dbReference type="Proteomes" id="UP000426027">
    <property type="component" value="Chromosome"/>
</dbReference>
<dbReference type="KEGG" id="fls:GLV81_14770"/>
<evidence type="ECO:0000313" key="2">
    <source>
        <dbReference type="Proteomes" id="UP000426027"/>
    </source>
</evidence>
<organism evidence="1 2">
    <name type="scientific">Phnomibacter ginsenosidimutans</name>
    <dbReference type="NCBI Taxonomy" id="2676868"/>
    <lineage>
        <taxon>Bacteria</taxon>
        <taxon>Pseudomonadati</taxon>
        <taxon>Bacteroidota</taxon>
        <taxon>Chitinophagia</taxon>
        <taxon>Chitinophagales</taxon>
        <taxon>Chitinophagaceae</taxon>
        <taxon>Phnomibacter</taxon>
    </lineage>
</organism>